<accession>A0A061AV46</accession>
<dbReference type="InterPro" id="IPR050931">
    <property type="entry name" value="Mito_Protein_Transport_Metaxin"/>
</dbReference>
<proteinExistence type="predicted"/>
<organism evidence="2">
    <name type="scientific">Rhodotorula toruloides</name>
    <name type="common">Yeast</name>
    <name type="synonym">Rhodosporidium toruloides</name>
    <dbReference type="NCBI Taxonomy" id="5286"/>
    <lineage>
        <taxon>Eukaryota</taxon>
        <taxon>Fungi</taxon>
        <taxon>Dikarya</taxon>
        <taxon>Basidiomycota</taxon>
        <taxon>Pucciniomycotina</taxon>
        <taxon>Microbotryomycetes</taxon>
        <taxon>Sporidiobolales</taxon>
        <taxon>Sporidiobolaceae</taxon>
        <taxon>Rhodotorula</taxon>
    </lineage>
</organism>
<protein>
    <submittedName>
        <fullName evidence="2">RHTO0S03e11276g1_1</fullName>
    </submittedName>
</protein>
<evidence type="ECO:0000313" key="2">
    <source>
        <dbReference type="EMBL" id="CDR38605.1"/>
    </source>
</evidence>
<dbReference type="PANTHER" id="PTHR12289">
    <property type="entry name" value="METAXIN RELATED"/>
    <property type="match status" value="1"/>
</dbReference>
<reference evidence="2" key="1">
    <citation type="journal article" date="2014" name="Genome Announc.">
        <title>Draft genome sequence of Rhodosporidium toruloides CECT1137, an oleaginous yeast of biotechnological interest.</title>
        <authorList>
            <person name="Morin N."/>
            <person name="Calcas X."/>
            <person name="Devillers H."/>
            <person name="Durrens P."/>
            <person name="Sherman D.J."/>
            <person name="Nicaud J.-M."/>
            <person name="Neuveglise C."/>
        </authorList>
    </citation>
    <scope>NUCLEOTIDE SEQUENCE</scope>
    <source>
        <strain evidence="2">CECT1137</strain>
    </source>
</reference>
<sequence>MPGRRSTTSAHLRIPSPLARFYSHFPLLTLPSPHLTTPAPSHPTIWAYGPPPSGHSESLDPSCRAAQAYARFAGQKCEVRWIGWEGREGAPGGQVPALHTSEGDLFGGEELEAWLAEKAGGKDTTNDATHQAYLSLLTTTLLPAVLAALYLSPSTFAPSVVPIPSRPFLSSLAQIYLTWNNRSTRIDEIKRLRGGKVGKETALDLEEIEREAVEAIEVLEGKLKAQQGEGEWFGGGSTPSRLDALLYALLSIVRILPPKCDSTLRPALERCPTLLAWVKKHDP</sequence>
<dbReference type="GO" id="GO:0001401">
    <property type="term" value="C:SAM complex"/>
    <property type="evidence" value="ECO:0007669"/>
    <property type="project" value="TreeGrafter"/>
</dbReference>
<dbReference type="SUPFAM" id="SSF47616">
    <property type="entry name" value="GST C-terminal domain-like"/>
    <property type="match status" value="1"/>
</dbReference>
<gene>
    <name evidence="2" type="ORF">RHTO0S_03e11276g</name>
</gene>
<dbReference type="GO" id="GO:0007005">
    <property type="term" value="P:mitochondrion organization"/>
    <property type="evidence" value="ECO:0007669"/>
    <property type="project" value="TreeGrafter"/>
</dbReference>
<dbReference type="OrthoDB" id="198787at2759"/>
<dbReference type="InterPro" id="IPR036282">
    <property type="entry name" value="Glutathione-S-Trfase_C_sf"/>
</dbReference>
<dbReference type="EMBL" id="LK052938">
    <property type="protein sequence ID" value="CDR38605.1"/>
    <property type="molecule type" value="Genomic_DNA"/>
</dbReference>
<feature type="domain" description="Thioredoxin-like fold" evidence="1">
    <location>
        <begin position="61"/>
        <end position="154"/>
    </location>
</feature>
<evidence type="ECO:0000259" key="1">
    <source>
        <dbReference type="Pfam" id="PF17172"/>
    </source>
</evidence>
<dbReference type="AlphaFoldDB" id="A0A061AV46"/>
<dbReference type="Pfam" id="PF17172">
    <property type="entry name" value="GST_N_4"/>
    <property type="match status" value="1"/>
</dbReference>
<dbReference type="InterPro" id="IPR012336">
    <property type="entry name" value="Thioredoxin-like_fold"/>
</dbReference>
<name>A0A061AV46_RHOTO</name>
<dbReference type="PANTHER" id="PTHR12289:SF77">
    <property type="entry name" value="METAXIN-2"/>
    <property type="match status" value="1"/>
</dbReference>